<protein>
    <submittedName>
        <fullName evidence="2">Uncharacterized protein</fullName>
    </submittedName>
</protein>
<comment type="caution">
    <text evidence="2">The sequence shown here is derived from an EMBL/GenBank/DDBJ whole genome shotgun (WGS) entry which is preliminary data.</text>
</comment>
<proteinExistence type="predicted"/>
<dbReference type="EMBL" id="MFFX01000047">
    <property type="protein sequence ID" value="OGF18489.1"/>
    <property type="molecule type" value="Genomic_DNA"/>
</dbReference>
<reference evidence="2 3" key="1">
    <citation type="journal article" date="2016" name="Nat. Commun.">
        <title>Thousands of microbial genomes shed light on interconnected biogeochemical processes in an aquifer system.</title>
        <authorList>
            <person name="Anantharaman K."/>
            <person name="Brown C.T."/>
            <person name="Hug L.A."/>
            <person name="Sharon I."/>
            <person name="Castelle C.J."/>
            <person name="Probst A.J."/>
            <person name="Thomas B.C."/>
            <person name="Singh A."/>
            <person name="Wilkins M.J."/>
            <person name="Karaoz U."/>
            <person name="Brodie E.L."/>
            <person name="Williams K.H."/>
            <person name="Hubbard S.S."/>
            <person name="Banfield J.F."/>
        </authorList>
    </citation>
    <scope>NUCLEOTIDE SEQUENCE [LARGE SCALE GENOMIC DNA]</scope>
</reference>
<gene>
    <name evidence="2" type="ORF">A3G56_00920</name>
</gene>
<keyword evidence="1" id="KW-0472">Membrane</keyword>
<organism evidence="2 3">
    <name type="scientific">Candidatus Falkowbacteria bacterium RIFCSPLOWO2_12_FULL_45_10</name>
    <dbReference type="NCBI Taxonomy" id="1797990"/>
    <lineage>
        <taxon>Bacteria</taxon>
        <taxon>Candidatus Falkowiibacteriota</taxon>
    </lineage>
</organism>
<dbReference type="Proteomes" id="UP000178682">
    <property type="component" value="Unassembled WGS sequence"/>
</dbReference>
<keyword evidence="1" id="KW-0812">Transmembrane</keyword>
<sequence>MKGIAFNFIPTLSRTPGSSTAGILPDTKNFGAGVNPRRKVWGFIAAAVLIGLWLAINSAALAASNSFGLNETADIAFNNTDLSQTREADIAIIIGRIINTALSFLGIVFLILVIYGGFMWMTAGGSEEKVGKAIALFSNSAYGLMIVIAAYLITRYLGTAIVNSLK</sequence>
<keyword evidence="1" id="KW-1133">Transmembrane helix</keyword>
<evidence type="ECO:0000313" key="2">
    <source>
        <dbReference type="EMBL" id="OGF18489.1"/>
    </source>
</evidence>
<name>A0A1F5RVN5_9BACT</name>
<accession>A0A1F5RVN5</accession>
<evidence type="ECO:0000313" key="3">
    <source>
        <dbReference type="Proteomes" id="UP000178682"/>
    </source>
</evidence>
<dbReference type="AlphaFoldDB" id="A0A1F5RVN5"/>
<feature type="transmembrane region" description="Helical" evidence="1">
    <location>
        <begin position="101"/>
        <end position="121"/>
    </location>
</feature>
<feature type="transmembrane region" description="Helical" evidence="1">
    <location>
        <begin position="40"/>
        <end position="63"/>
    </location>
</feature>
<evidence type="ECO:0000256" key="1">
    <source>
        <dbReference type="SAM" id="Phobius"/>
    </source>
</evidence>
<feature type="transmembrane region" description="Helical" evidence="1">
    <location>
        <begin position="133"/>
        <end position="153"/>
    </location>
</feature>